<feature type="binding site" evidence="11">
    <location>
        <position position="210"/>
    </location>
    <ligand>
        <name>IMP</name>
        <dbReference type="ChEBI" id="CHEBI:58053"/>
        <note>ligand shared between dimeric partners</note>
    </ligand>
</feature>
<feature type="active site" description="Proton acceptor" evidence="11">
    <location>
        <position position="68"/>
    </location>
</feature>
<comment type="pathway">
    <text evidence="11 14">Purine metabolism; AMP biosynthesis via de novo pathway; AMP from IMP: step 1/2.</text>
</comment>
<feature type="binding site" evidence="11">
    <location>
        <position position="370"/>
    </location>
    <ligand>
        <name>IMP</name>
        <dbReference type="ChEBI" id="CHEBI:58053"/>
    </ligand>
</feature>
<evidence type="ECO:0000256" key="13">
    <source>
        <dbReference type="RuleBase" id="RU000383"/>
    </source>
</evidence>
<dbReference type="CDD" id="cd03108">
    <property type="entry name" value="AdSS"/>
    <property type="match status" value="1"/>
</dbReference>
<dbReference type="AlphaFoldDB" id="A0A0L6VFC8"/>
<feature type="binding site" evidence="11">
    <location>
        <begin position="93"/>
        <end position="96"/>
    </location>
    <ligand>
        <name>IMP</name>
        <dbReference type="ChEBI" id="CHEBI:58053"/>
    </ligand>
</feature>
<dbReference type="NCBIfam" id="NF002223">
    <property type="entry name" value="PRK01117.1"/>
    <property type="match status" value="1"/>
</dbReference>
<dbReference type="EMBL" id="LAVV01006537">
    <property type="protein sequence ID" value="KNZ59448.1"/>
    <property type="molecule type" value="Genomic_DNA"/>
</dbReference>
<protein>
    <recommendedName>
        <fullName evidence="11 14">Adenylosuccinate synthetase</fullName>
        <shortName evidence="11">AMPSase</shortName>
        <shortName evidence="11">AdSS</shortName>
        <ecNumber evidence="11 14">6.3.4.4</ecNumber>
    </recommendedName>
    <alternativeName>
        <fullName evidence="11">IMP--aspartate ligase</fullName>
    </alternativeName>
</protein>
<dbReference type="Gene3D" id="1.10.300.10">
    <property type="entry name" value="Adenylosuccinate Synthetase, subunit A, domain 2"/>
    <property type="match status" value="1"/>
</dbReference>
<dbReference type="SMART" id="SM00385">
    <property type="entry name" value="CYCLIN"/>
    <property type="match status" value="1"/>
</dbReference>
<feature type="binding site" evidence="11">
    <location>
        <position position="291"/>
    </location>
    <ligand>
        <name>IMP</name>
        <dbReference type="ChEBI" id="CHEBI:58053"/>
    </ligand>
</feature>
<keyword evidence="7 11" id="KW-0658">Purine biosynthesis</keyword>
<dbReference type="STRING" id="27349.A0A0L6VFC8"/>
<proteinExistence type="inferred from homology"/>
<feature type="active site" description="Proton donor" evidence="11">
    <location>
        <position position="96"/>
    </location>
</feature>
<dbReference type="UniPathway" id="UPA00075">
    <property type="reaction ID" value="UER00335"/>
</dbReference>
<evidence type="ECO:0000259" key="15">
    <source>
        <dbReference type="SMART" id="SM00385"/>
    </source>
</evidence>
<feature type="binding site" evidence="11">
    <location>
        <begin position="366"/>
        <end position="372"/>
    </location>
    <ligand>
        <name>substrate</name>
    </ligand>
</feature>
<dbReference type="SUPFAM" id="SSF47954">
    <property type="entry name" value="Cyclin-like"/>
    <property type="match status" value="2"/>
</dbReference>
<evidence type="ECO:0000256" key="5">
    <source>
        <dbReference type="ARBA" id="ARBA00022723"/>
    </source>
</evidence>
<dbReference type="PANTHER" id="PTHR11846">
    <property type="entry name" value="ADENYLOSUCCINATE SYNTHETASE"/>
    <property type="match status" value="1"/>
</dbReference>
<evidence type="ECO:0000256" key="8">
    <source>
        <dbReference type="ARBA" id="ARBA00022842"/>
    </source>
</evidence>
<keyword evidence="17" id="KW-1185">Reference proteome</keyword>
<dbReference type="VEuPathDB" id="FungiDB:VP01_172g14"/>
<evidence type="ECO:0000256" key="6">
    <source>
        <dbReference type="ARBA" id="ARBA00022741"/>
    </source>
</evidence>
<feature type="binding site" evidence="11">
    <location>
        <position position="306"/>
    </location>
    <ligand>
        <name>IMP</name>
        <dbReference type="ChEBI" id="CHEBI:58053"/>
    </ligand>
</feature>
<evidence type="ECO:0000313" key="17">
    <source>
        <dbReference type="Proteomes" id="UP000037035"/>
    </source>
</evidence>
<dbReference type="InterPro" id="IPR042110">
    <property type="entry name" value="Adenylosuccinate_synth_dom2"/>
</dbReference>
<dbReference type="InterPro" id="IPR036915">
    <property type="entry name" value="Cyclin-like_sf"/>
</dbReference>
<dbReference type="InterPro" id="IPR013763">
    <property type="entry name" value="Cyclin-like_dom"/>
</dbReference>
<keyword evidence="8 11" id="KW-0460">Magnesium</keyword>
<comment type="subcellular location">
    <subcellularLocation>
        <location evidence="11">Cytoplasm</location>
    </subcellularLocation>
</comment>
<feature type="binding site" evidence="11">
    <location>
        <begin position="95"/>
        <end position="97"/>
    </location>
    <ligand>
        <name>GTP</name>
        <dbReference type="ChEBI" id="CHEBI:37565"/>
    </ligand>
</feature>
<dbReference type="Gene3D" id="1.10.472.10">
    <property type="entry name" value="Cyclin-like"/>
    <property type="match status" value="2"/>
</dbReference>
<feature type="binding site" evidence="11">
    <location>
        <position position="372"/>
    </location>
    <ligand>
        <name>GTP</name>
        <dbReference type="ChEBI" id="CHEBI:37565"/>
    </ligand>
</feature>
<gene>
    <name evidence="16" type="primary">purA</name>
    <name evidence="16" type="ORF">VP01_172g14</name>
</gene>
<evidence type="ECO:0000256" key="14">
    <source>
        <dbReference type="RuleBase" id="RU000520"/>
    </source>
</evidence>
<dbReference type="FunFam" id="1.10.300.10:FF:000002">
    <property type="entry name" value="Adenylosuccinate synthetase, chloroplastic"/>
    <property type="match status" value="1"/>
</dbReference>
<feature type="binding site" evidence="11">
    <location>
        <position position="196"/>
    </location>
    <ligand>
        <name>IMP</name>
        <dbReference type="ChEBI" id="CHEBI:58053"/>
    </ligand>
</feature>
<comment type="caution">
    <text evidence="11">Lacks conserved residue(s) required for the propagation of feature annotation.</text>
</comment>
<dbReference type="InterPro" id="IPR001114">
    <property type="entry name" value="Adenylosuccinate_synthetase"/>
</dbReference>
<name>A0A0L6VFC8_9BASI</name>
<keyword evidence="9 11" id="KW-0342">GTP-binding</keyword>
<dbReference type="OrthoDB" id="10265645at2759"/>
<evidence type="ECO:0000256" key="11">
    <source>
        <dbReference type="HAMAP-Rule" id="MF_03125"/>
    </source>
</evidence>
<evidence type="ECO:0000256" key="1">
    <source>
        <dbReference type="ARBA" id="ARBA00003779"/>
    </source>
</evidence>
<dbReference type="InterPro" id="IPR033128">
    <property type="entry name" value="Adenylosuccin_syn_Lys_AS"/>
</dbReference>
<comment type="similarity">
    <text evidence="11 14">Belongs to the adenylosuccinate synthetase family.</text>
</comment>
<feature type="binding site" evidence="11">
    <location>
        <begin position="68"/>
        <end position="71"/>
    </location>
    <ligand>
        <name>IMP</name>
        <dbReference type="ChEBI" id="CHEBI:58053"/>
    </ligand>
</feature>
<organism evidence="16 17">
    <name type="scientific">Puccinia sorghi</name>
    <dbReference type="NCBI Taxonomy" id="27349"/>
    <lineage>
        <taxon>Eukaryota</taxon>
        <taxon>Fungi</taxon>
        <taxon>Dikarya</taxon>
        <taxon>Basidiomycota</taxon>
        <taxon>Pucciniomycotina</taxon>
        <taxon>Pucciniomycetes</taxon>
        <taxon>Pucciniales</taxon>
        <taxon>Pucciniaceae</taxon>
        <taxon>Puccinia</taxon>
    </lineage>
</organism>
<feature type="binding site" evidence="11">
    <location>
        <position position="95"/>
    </location>
    <ligand>
        <name>Mg(2+)</name>
        <dbReference type="ChEBI" id="CHEBI:18420"/>
    </ligand>
</feature>
<dbReference type="InterPro" id="IPR042111">
    <property type="entry name" value="Adenylosuccinate_synth_dom3"/>
</dbReference>
<comment type="caution">
    <text evidence="16">The sequence shown here is derived from an EMBL/GenBank/DDBJ whole genome shotgun (WGS) entry which is preliminary data.</text>
</comment>
<dbReference type="PROSITE" id="PS00513">
    <property type="entry name" value="ADENYLOSUCCIN_SYN_2"/>
    <property type="match status" value="1"/>
</dbReference>
<comment type="catalytic activity">
    <reaction evidence="10 11 14">
        <text>IMP + L-aspartate + GTP = N(6)-(1,2-dicarboxyethyl)-AMP + GDP + phosphate + 2 H(+)</text>
        <dbReference type="Rhea" id="RHEA:15753"/>
        <dbReference type="ChEBI" id="CHEBI:15378"/>
        <dbReference type="ChEBI" id="CHEBI:29991"/>
        <dbReference type="ChEBI" id="CHEBI:37565"/>
        <dbReference type="ChEBI" id="CHEBI:43474"/>
        <dbReference type="ChEBI" id="CHEBI:57567"/>
        <dbReference type="ChEBI" id="CHEBI:58053"/>
        <dbReference type="ChEBI" id="CHEBI:58189"/>
        <dbReference type="EC" id="6.3.4.4"/>
    </reaction>
</comment>
<sequence length="701" mass="77986">MDGKGFQLLRRLCAGDGYAAEQEWSGMAELRISKHAYYAFPIFYAWPPNRFQEMEPSVDVILGAQWGDEGKGKLCDILSASVDICARSAGGNNAGHTIVLDLPHGQGIDGKGGKTKYHFHLLPSGLVNPNCIGLIGSGTVIHVPSFFDELASLESKGLKCSDRVLISDRAHLVFDFHQIVDGLKEIELGGSSIGTTKKGIGPAYSTKASRSGLRVHHLMGDFTSFEQKLRCLVAGRRKRYGEFEYDIEAELSRYRDYVERLKPFVVDGVAYLHDALTSKECRKRVLVEGANALMLDLDFGTYPYVTSSSASIGGVLTGLGLPPRAISEVYGVVKAYTTRVGSGPFPTELDGKWGEHLQEVGAEWGTTTGRRRRCGWLDLMVLKHSQRINGYTCWNLTKLDVLDEFDEIKIGVGYQLDGKPIESFPADLDILEKATVEYMTLPGWKQSIKDVRRYEELPPNCVKYVGLGSTVGDSSVGTEQWLWPSDALRSTPSRKLGMSWMEESHQRARAVNWIIRISISLQLPQLIIATAAAYLHRFYMRKSIQKYPTRLISPTTLFLATKVEEVPRKLEHVVREYLSVDQDGNERPAPISDSSNEFQVLKQEILYYEDILLRTLCFDLAVDHPYVSLIHSVKLIHESHSRSRSSLNSSSLAAIEMADRAKAKSITQAAWGFINDSLMTPLCLIAKPELIAAAAFLLARL</sequence>
<dbReference type="Gene3D" id="3.40.440.10">
    <property type="entry name" value="Adenylosuccinate Synthetase, subunit A, domain 1"/>
    <property type="match status" value="1"/>
</dbReference>
<comment type="function">
    <text evidence="1">Plays an important role in the de novo pathway and in the salvage pathway of purine nucleotide biosynthesis. Catalyzes the first committed step in the biosynthesis of AMP from IMP.</text>
</comment>
<evidence type="ECO:0000256" key="4">
    <source>
        <dbReference type="ARBA" id="ARBA00022598"/>
    </source>
</evidence>
<feature type="domain" description="Cyclin-like" evidence="15">
    <location>
        <begin position="512"/>
        <end position="614"/>
    </location>
</feature>
<dbReference type="GO" id="GO:0000287">
    <property type="term" value="F:magnesium ion binding"/>
    <property type="evidence" value="ECO:0007669"/>
    <property type="project" value="UniProtKB-UniRule"/>
</dbReference>
<dbReference type="Pfam" id="PF00134">
    <property type="entry name" value="Cyclin_N"/>
    <property type="match status" value="1"/>
</dbReference>
<dbReference type="InterPro" id="IPR042109">
    <property type="entry name" value="Adenylosuccinate_synth_dom1"/>
</dbReference>
<dbReference type="PROSITE" id="PS01266">
    <property type="entry name" value="ADENYLOSUCCIN_SYN_1"/>
    <property type="match status" value="1"/>
</dbReference>
<dbReference type="GO" id="GO:0005737">
    <property type="term" value="C:cytoplasm"/>
    <property type="evidence" value="ECO:0007669"/>
    <property type="project" value="UniProtKB-SubCell"/>
</dbReference>
<dbReference type="SUPFAM" id="SSF52540">
    <property type="entry name" value="P-loop containing nucleoside triphosphate hydrolases"/>
    <property type="match status" value="1"/>
</dbReference>
<dbReference type="GO" id="GO:0046040">
    <property type="term" value="P:IMP metabolic process"/>
    <property type="evidence" value="ECO:0007669"/>
    <property type="project" value="TreeGrafter"/>
</dbReference>
<evidence type="ECO:0000313" key="16">
    <source>
        <dbReference type="EMBL" id="KNZ59448.1"/>
    </source>
</evidence>
<feature type="binding site" evidence="11">
    <location>
        <begin position="67"/>
        <end position="73"/>
    </location>
    <ligand>
        <name>GTP</name>
        <dbReference type="ChEBI" id="CHEBI:37565"/>
    </ligand>
</feature>
<dbReference type="GO" id="GO:0004019">
    <property type="term" value="F:adenylosuccinate synthase activity"/>
    <property type="evidence" value="ECO:0007669"/>
    <property type="project" value="UniProtKB-UniRule"/>
</dbReference>
<dbReference type="InterPro" id="IPR018220">
    <property type="entry name" value="Adenylosuccin_syn_GTP-bd"/>
</dbReference>
<dbReference type="HAMAP" id="MF_00011">
    <property type="entry name" value="Adenylosucc_synth"/>
    <property type="match status" value="1"/>
</dbReference>
<dbReference type="NCBIfam" id="TIGR00184">
    <property type="entry name" value="purA"/>
    <property type="match status" value="1"/>
</dbReference>
<dbReference type="PANTHER" id="PTHR11846:SF0">
    <property type="entry name" value="ADENYLOSUCCINATE SYNTHETASE"/>
    <property type="match status" value="1"/>
</dbReference>
<evidence type="ECO:0000256" key="9">
    <source>
        <dbReference type="ARBA" id="ARBA00023134"/>
    </source>
</evidence>
<dbReference type="Pfam" id="PF00709">
    <property type="entry name" value="Adenylsucc_synt"/>
    <property type="match status" value="1"/>
</dbReference>
<evidence type="ECO:0000256" key="7">
    <source>
        <dbReference type="ARBA" id="ARBA00022755"/>
    </source>
</evidence>
<keyword evidence="4 11" id="KW-0436">Ligase</keyword>
<dbReference type="InterPro" id="IPR027417">
    <property type="entry name" value="P-loop_NTPase"/>
</dbReference>
<feature type="active site" evidence="12">
    <location>
        <position position="207"/>
    </location>
</feature>
<comment type="function">
    <text evidence="14">Plays an important role in the de novo pathway of purine nucleotide biosynthesis.</text>
</comment>
<dbReference type="Proteomes" id="UP000037035">
    <property type="component" value="Unassembled WGS sequence"/>
</dbReference>
<feature type="binding site" evidence="11">
    <location>
        <position position="68"/>
    </location>
    <ligand>
        <name>Mg(2+)</name>
        <dbReference type="ChEBI" id="CHEBI:18420"/>
    </ligand>
</feature>
<keyword evidence="5 11" id="KW-0479">Metal-binding</keyword>
<dbReference type="GO" id="GO:0005525">
    <property type="term" value="F:GTP binding"/>
    <property type="evidence" value="ECO:0007669"/>
    <property type="project" value="UniProtKB-UniRule"/>
</dbReference>
<dbReference type="Gene3D" id="3.90.170.10">
    <property type="entry name" value="Adenylosuccinate Synthetase, subunit A, domain 3"/>
    <property type="match status" value="1"/>
</dbReference>
<evidence type="ECO:0000256" key="10">
    <source>
        <dbReference type="ARBA" id="ARBA00050432"/>
    </source>
</evidence>
<keyword evidence="3 11" id="KW-0963">Cytoplasm</keyword>
<keyword evidence="13" id="KW-0195">Cyclin</keyword>
<dbReference type="EC" id="6.3.4.4" evidence="11 14"/>
<comment type="similarity">
    <text evidence="13">Belongs to the cyclin family.</text>
</comment>
<dbReference type="FunFam" id="3.90.170.10:FF:000001">
    <property type="entry name" value="Adenylosuccinate synthetase"/>
    <property type="match status" value="1"/>
</dbReference>
<evidence type="ECO:0000256" key="12">
    <source>
        <dbReference type="PROSITE-ProRule" id="PRU10134"/>
    </source>
</evidence>
<keyword evidence="6 11" id="KW-0547">Nucleotide-binding</keyword>
<dbReference type="SMART" id="SM00788">
    <property type="entry name" value="Adenylsucc_synt"/>
    <property type="match status" value="1"/>
</dbReference>
<comment type="cofactor">
    <cofactor evidence="11">
        <name>Mg(2+)</name>
        <dbReference type="ChEBI" id="CHEBI:18420"/>
    </cofactor>
    <text evidence="11">Binds 1 Mg(2+) ion per subunit.</text>
</comment>
<accession>A0A0L6VFC8</accession>
<dbReference type="GO" id="GO:0044208">
    <property type="term" value="P:'de novo' AMP biosynthetic process"/>
    <property type="evidence" value="ECO:0007669"/>
    <property type="project" value="UniProtKB-UniRule"/>
</dbReference>
<comment type="subunit">
    <text evidence="2 11">Homodimer.</text>
</comment>
<reference evidence="16 17" key="1">
    <citation type="submission" date="2015-08" db="EMBL/GenBank/DDBJ databases">
        <title>Next Generation Sequencing and Analysis of the Genome of Puccinia sorghi L Schw, the Causal Agent of Maize Common Rust.</title>
        <authorList>
            <person name="Rochi L."/>
            <person name="Burguener G."/>
            <person name="Darino M."/>
            <person name="Turjanski A."/>
            <person name="Kreff E."/>
            <person name="Dieguez M.J."/>
            <person name="Sacco F."/>
        </authorList>
    </citation>
    <scope>NUCLEOTIDE SEQUENCE [LARGE SCALE GENOMIC DNA]</scope>
    <source>
        <strain evidence="16 17">RO10H11247</strain>
    </source>
</reference>
<evidence type="ECO:0000256" key="2">
    <source>
        <dbReference type="ARBA" id="ARBA00011738"/>
    </source>
</evidence>
<feature type="binding site" evidence="11">
    <location>
        <begin position="398"/>
        <end position="400"/>
    </location>
    <ligand>
        <name>GTP</name>
        <dbReference type="ChEBI" id="CHEBI:37565"/>
    </ligand>
</feature>
<comment type="function">
    <text evidence="11">Plays an important role in the de novo pathway and in the salvage pathway of purine nucleotide biosynthesis. Catalyzes the first commited step in the biosynthesis of AMP from IMP.</text>
</comment>
<dbReference type="InterPro" id="IPR006671">
    <property type="entry name" value="Cyclin_N"/>
</dbReference>
<evidence type="ECO:0000256" key="3">
    <source>
        <dbReference type="ARBA" id="ARBA00022490"/>
    </source>
</evidence>